<dbReference type="GeneID" id="62228102"/>
<dbReference type="PANTHER" id="PTHR33112">
    <property type="entry name" value="DOMAIN PROTEIN, PUTATIVE-RELATED"/>
    <property type="match status" value="1"/>
</dbReference>
<evidence type="ECO:0000313" key="3">
    <source>
        <dbReference type="Proteomes" id="UP000783213"/>
    </source>
</evidence>
<dbReference type="InterPro" id="IPR010730">
    <property type="entry name" value="HET"/>
</dbReference>
<keyword evidence="3" id="KW-1185">Reference proteome</keyword>
<evidence type="ECO:0000259" key="1">
    <source>
        <dbReference type="Pfam" id="PF06985"/>
    </source>
</evidence>
<organism evidence="2 3">
    <name type="scientific">Botrytis deweyae</name>
    <dbReference type="NCBI Taxonomy" id="2478750"/>
    <lineage>
        <taxon>Eukaryota</taxon>
        <taxon>Fungi</taxon>
        <taxon>Dikarya</taxon>
        <taxon>Ascomycota</taxon>
        <taxon>Pezizomycotina</taxon>
        <taxon>Leotiomycetes</taxon>
        <taxon>Helotiales</taxon>
        <taxon>Sclerotiniaceae</taxon>
        <taxon>Botrytis</taxon>
    </lineage>
</organism>
<proteinExistence type="predicted"/>
<comment type="caution">
    <text evidence="2">The sequence shown here is derived from an EMBL/GenBank/DDBJ whole genome shotgun (WGS) entry which is preliminary data.</text>
</comment>
<dbReference type="Pfam" id="PF06985">
    <property type="entry name" value="HET"/>
    <property type="match status" value="1"/>
</dbReference>
<gene>
    <name evidence="2" type="ORF">EAE98_001328</name>
</gene>
<protein>
    <recommendedName>
        <fullName evidence="1">Heterokaryon incompatibility domain-containing protein</fullName>
    </recommendedName>
</protein>
<sequence>MKLPRRLIDVKDFVITGKVRLVEPRSIERVDMTKIKYTTLSHCWGPIASRVAQTTSHNYDEHMDEIIISKLPQTFQDAIILTGGLDMQYIWIDSLCILQDDPSDWQQQSAMMADIYAGSLLNISANHGSDSHVGLFHNRYTSMRPVQSLNGLIISPFERQPLVYKSGSICKWDGRPIYTRPSLKNTHLNSYRGGGRWGEDLPLAPLDSRAWVYQERALSPRTVSFYESELIWECRNGRCCECSMIENHIAEHHTTRQLSIYDTKFKSQQAPIRNPLQPDAIYNHLWLRNHILDDWYVRRPSAYKDRLPAISGIASRIAERLRCLSSSEIPKHRAGIWSDSGVFASLWSTDGTYRDSNPYWIKRPQTYVAPTWSWASISLEYKVSNENVVPWLMWKTSDLDSREQLQDPVFAIGDITCTVEGDNPYGAVSSGMLKVRGRLMLARDVREVLVASDLSTDHRGLSTMYYSKGDLDVDGWQPEYGFGETYGLLVTRQGSRIESGVVLILQKVREKNGTVDVDNTFRRIGITYIGTYCGRKCCCFNFDDIREATSITII</sequence>
<reference evidence="2 3" key="1">
    <citation type="journal article" date="2020" name="Genome Biol. Evol.">
        <title>Comparative genomics of Sclerotiniaceae.</title>
        <authorList>
            <person name="Valero Jimenez C.A."/>
            <person name="Steentjes M."/>
            <person name="Scholten O.E."/>
            <person name="Van Kan J.A.L."/>
        </authorList>
    </citation>
    <scope>NUCLEOTIDE SEQUENCE [LARGE SCALE GENOMIC DNA]</scope>
    <source>
        <strain evidence="2 3">B1</strain>
    </source>
</reference>
<feature type="domain" description="Heterokaryon incompatibility" evidence="1">
    <location>
        <begin position="37"/>
        <end position="215"/>
    </location>
</feature>
<dbReference type="EMBL" id="RCSX01000002">
    <property type="protein sequence ID" value="KAF7938992.1"/>
    <property type="molecule type" value="Genomic_DNA"/>
</dbReference>
<dbReference type="PANTHER" id="PTHR33112:SF16">
    <property type="entry name" value="HETEROKARYON INCOMPATIBILITY DOMAIN-CONTAINING PROTEIN"/>
    <property type="match status" value="1"/>
</dbReference>
<evidence type="ECO:0000313" key="2">
    <source>
        <dbReference type="EMBL" id="KAF7938992.1"/>
    </source>
</evidence>
<dbReference type="Proteomes" id="UP000783213">
    <property type="component" value="Unassembled WGS sequence"/>
</dbReference>
<dbReference type="RefSeq" id="XP_038815213.1">
    <property type="nucleotide sequence ID" value="XM_038948947.1"/>
</dbReference>
<name>A0ABQ7J1D4_9HELO</name>
<accession>A0ABQ7J1D4</accession>